<proteinExistence type="inferred from homology"/>
<dbReference type="PIRSF" id="PIRSF001488">
    <property type="entry name" value="Tdi_protein"/>
    <property type="match status" value="1"/>
</dbReference>
<feature type="domain" description="Thioredoxin" evidence="10">
    <location>
        <begin position="13"/>
        <end position="154"/>
    </location>
</feature>
<comment type="caution">
    <text evidence="11">The sequence shown here is derived from an EMBL/GenBank/DDBJ whole genome shotgun (WGS) entry which is preliminary data.</text>
</comment>
<comment type="subcellular location">
    <subcellularLocation>
        <location evidence="1 7">Periplasm</location>
    </subcellularLocation>
</comment>
<gene>
    <name evidence="11" type="ORF">ENJ12_10000</name>
</gene>
<evidence type="ECO:0000256" key="8">
    <source>
        <dbReference type="PIRSR" id="PIRSR001488-1"/>
    </source>
</evidence>
<dbReference type="PANTHER" id="PTHR35891">
    <property type="entry name" value="THIOL:DISULFIDE INTERCHANGE PROTEIN DSBA"/>
    <property type="match status" value="1"/>
</dbReference>
<evidence type="ECO:0000259" key="10">
    <source>
        <dbReference type="PROSITE" id="PS51352"/>
    </source>
</evidence>
<dbReference type="Proteomes" id="UP000886339">
    <property type="component" value="Unassembled WGS sequence"/>
</dbReference>
<keyword evidence="3 9" id="KW-0732">Signal</keyword>
<evidence type="ECO:0000256" key="4">
    <source>
        <dbReference type="ARBA" id="ARBA00022764"/>
    </source>
</evidence>
<dbReference type="SUPFAM" id="SSF52833">
    <property type="entry name" value="Thioredoxin-like"/>
    <property type="match status" value="1"/>
</dbReference>
<dbReference type="InterPro" id="IPR017937">
    <property type="entry name" value="Thioredoxin_CS"/>
</dbReference>
<dbReference type="PROSITE" id="PS00194">
    <property type="entry name" value="THIOREDOXIN_1"/>
    <property type="match status" value="1"/>
</dbReference>
<evidence type="ECO:0000256" key="7">
    <source>
        <dbReference type="PIRNR" id="PIRNR001488"/>
    </source>
</evidence>
<feature type="signal peptide" evidence="9">
    <location>
        <begin position="1"/>
        <end position="23"/>
    </location>
</feature>
<evidence type="ECO:0000256" key="5">
    <source>
        <dbReference type="ARBA" id="ARBA00023157"/>
    </source>
</evidence>
<dbReference type="Gene3D" id="3.40.30.10">
    <property type="entry name" value="Glutaredoxin"/>
    <property type="match status" value="1"/>
</dbReference>
<dbReference type="PANTHER" id="PTHR35891:SF2">
    <property type="entry name" value="THIOL:DISULFIDE INTERCHANGE PROTEIN DSBA"/>
    <property type="match status" value="1"/>
</dbReference>
<evidence type="ECO:0000256" key="3">
    <source>
        <dbReference type="ARBA" id="ARBA00022729"/>
    </source>
</evidence>
<keyword evidence="6" id="KW-0676">Redox-active center</keyword>
<evidence type="ECO:0000256" key="1">
    <source>
        <dbReference type="ARBA" id="ARBA00004418"/>
    </source>
</evidence>
<name>A0A831WG41_9GAMM</name>
<dbReference type="InterPro" id="IPR050824">
    <property type="entry name" value="Thiol_disulfide_DsbA"/>
</dbReference>
<dbReference type="InterPro" id="IPR001853">
    <property type="entry name" value="DSBA-like_thioredoxin_dom"/>
</dbReference>
<reference evidence="11" key="1">
    <citation type="journal article" date="2020" name="mSystems">
        <title>Genome- and Community-Level Interaction Insights into Carbon Utilization and Element Cycling Functions of Hydrothermarchaeota in Hydrothermal Sediment.</title>
        <authorList>
            <person name="Zhou Z."/>
            <person name="Liu Y."/>
            <person name="Xu W."/>
            <person name="Pan J."/>
            <person name="Luo Z.H."/>
            <person name="Li M."/>
        </authorList>
    </citation>
    <scope>NUCLEOTIDE SEQUENCE [LARGE SCALE GENOMIC DNA]</scope>
    <source>
        <strain evidence="11">HyVt-458</strain>
    </source>
</reference>
<feature type="disulfide bond" description="Redox-active" evidence="8">
    <location>
        <begin position="57"/>
        <end position="60"/>
    </location>
</feature>
<feature type="chain" id="PRO_5032423423" description="Thiol:disulfide interchange protein" evidence="9">
    <location>
        <begin position="24"/>
        <end position="206"/>
    </location>
</feature>
<dbReference type="InterPro" id="IPR023205">
    <property type="entry name" value="DsbA/DsbL"/>
</dbReference>
<dbReference type="AlphaFoldDB" id="A0A831WG41"/>
<sequence>MECSMKKLLVLFLLCLFSAGLLAADPKEGTDYDLISPAPPKGSGNEVEVLEFFMYTCPHCKDLDPKLQEWGKKLPKNVKFHHMPAMFGGSANLHAKTYFALEVMGEAKRLHKPFFKAIHEQKRRLRNQKDIEKFLAENDVDLDKFRAAMKSFTVQTKANRAAALMRRYGIRSVPSMVVDGRYRIKNTPTVLETTDILIEKTIADRK</sequence>
<dbReference type="Pfam" id="PF01323">
    <property type="entry name" value="DSBA"/>
    <property type="match status" value="1"/>
</dbReference>
<evidence type="ECO:0000256" key="6">
    <source>
        <dbReference type="ARBA" id="ARBA00023284"/>
    </source>
</evidence>
<dbReference type="InterPro" id="IPR013766">
    <property type="entry name" value="Thioredoxin_domain"/>
</dbReference>
<comment type="similarity">
    <text evidence="2">Belongs to the thioredoxin family. DsbA subfamily.</text>
</comment>
<dbReference type="PROSITE" id="PS51352">
    <property type="entry name" value="THIOREDOXIN_2"/>
    <property type="match status" value="1"/>
</dbReference>
<keyword evidence="4 7" id="KW-0574">Periplasm</keyword>
<dbReference type="InterPro" id="IPR036249">
    <property type="entry name" value="Thioredoxin-like_sf"/>
</dbReference>
<dbReference type="GO" id="GO:0015036">
    <property type="term" value="F:disulfide oxidoreductase activity"/>
    <property type="evidence" value="ECO:0007669"/>
    <property type="project" value="UniProtKB-ARBA"/>
</dbReference>
<dbReference type="GO" id="GO:0042597">
    <property type="term" value="C:periplasmic space"/>
    <property type="evidence" value="ECO:0007669"/>
    <property type="project" value="UniProtKB-SubCell"/>
</dbReference>
<organism evidence="11">
    <name type="scientific">Thiolapillus brandeum</name>
    <dbReference type="NCBI Taxonomy" id="1076588"/>
    <lineage>
        <taxon>Bacteria</taxon>
        <taxon>Pseudomonadati</taxon>
        <taxon>Pseudomonadota</taxon>
        <taxon>Gammaproteobacteria</taxon>
        <taxon>Chromatiales</taxon>
        <taxon>Sedimenticolaceae</taxon>
        <taxon>Thiolapillus</taxon>
    </lineage>
</organism>
<evidence type="ECO:0000256" key="2">
    <source>
        <dbReference type="ARBA" id="ARBA00005791"/>
    </source>
</evidence>
<dbReference type="EMBL" id="DRLF01000343">
    <property type="protein sequence ID" value="HEC07176.1"/>
    <property type="molecule type" value="Genomic_DNA"/>
</dbReference>
<evidence type="ECO:0000256" key="9">
    <source>
        <dbReference type="SAM" id="SignalP"/>
    </source>
</evidence>
<accession>A0A831WG41</accession>
<evidence type="ECO:0000313" key="11">
    <source>
        <dbReference type="EMBL" id="HEC07176.1"/>
    </source>
</evidence>
<dbReference type="CDD" id="cd03019">
    <property type="entry name" value="DsbA_DsbA"/>
    <property type="match status" value="1"/>
</dbReference>
<protein>
    <recommendedName>
        <fullName evidence="7">Thiol:disulfide interchange protein</fullName>
    </recommendedName>
</protein>
<keyword evidence="5 7" id="KW-1015">Disulfide bond</keyword>